<dbReference type="AlphaFoldDB" id="A0A5C5YFP1"/>
<evidence type="ECO:0000259" key="4">
    <source>
        <dbReference type="Pfam" id="PF00150"/>
    </source>
</evidence>
<dbReference type="SUPFAM" id="SSF51445">
    <property type="entry name" value="(Trans)glycosidases"/>
    <property type="match status" value="1"/>
</dbReference>
<protein>
    <submittedName>
        <fullName evidence="5">Sugar-binding cellulase-like protein</fullName>
    </submittedName>
</protein>
<keyword evidence="6" id="KW-1185">Reference proteome</keyword>
<evidence type="ECO:0000313" key="5">
    <source>
        <dbReference type="EMBL" id="TWT73779.1"/>
    </source>
</evidence>
<dbReference type="Proteomes" id="UP000318478">
    <property type="component" value="Unassembled WGS sequence"/>
</dbReference>
<dbReference type="Pfam" id="PF00150">
    <property type="entry name" value="Cellulase"/>
    <property type="match status" value="1"/>
</dbReference>
<proteinExistence type="predicted"/>
<dbReference type="NCBIfam" id="TIGR02595">
    <property type="entry name" value="PEP_CTERM"/>
    <property type="match status" value="1"/>
</dbReference>
<dbReference type="InterPro" id="IPR001547">
    <property type="entry name" value="Glyco_hydro_5"/>
</dbReference>
<keyword evidence="2" id="KW-0326">Glycosidase</keyword>
<keyword evidence="3" id="KW-0732">Signal</keyword>
<dbReference type="Gene3D" id="3.20.20.80">
    <property type="entry name" value="Glycosidases"/>
    <property type="match status" value="1"/>
</dbReference>
<name>A0A5C5YFP1_9BACT</name>
<dbReference type="InterPro" id="IPR013424">
    <property type="entry name" value="Ice-binding_C"/>
</dbReference>
<dbReference type="GO" id="GO:0000272">
    <property type="term" value="P:polysaccharide catabolic process"/>
    <property type="evidence" value="ECO:0007669"/>
    <property type="project" value="InterPro"/>
</dbReference>
<dbReference type="InterPro" id="IPR054720">
    <property type="entry name" value="HpiC1"/>
</dbReference>
<comment type="caution">
    <text evidence="5">The sequence shown here is derived from an EMBL/GenBank/DDBJ whole genome shotgun (WGS) entry which is preliminary data.</text>
</comment>
<dbReference type="Pfam" id="PF22825">
    <property type="entry name" value="HpiC1-like"/>
    <property type="match status" value="1"/>
</dbReference>
<evidence type="ECO:0000256" key="1">
    <source>
        <dbReference type="ARBA" id="ARBA00022801"/>
    </source>
</evidence>
<keyword evidence="1" id="KW-0378">Hydrolase</keyword>
<evidence type="ECO:0000256" key="3">
    <source>
        <dbReference type="SAM" id="SignalP"/>
    </source>
</evidence>
<organism evidence="5 6">
    <name type="scientific">Posidoniimonas polymericola</name>
    <dbReference type="NCBI Taxonomy" id="2528002"/>
    <lineage>
        <taxon>Bacteria</taxon>
        <taxon>Pseudomonadati</taxon>
        <taxon>Planctomycetota</taxon>
        <taxon>Planctomycetia</taxon>
        <taxon>Pirellulales</taxon>
        <taxon>Lacipirellulaceae</taxon>
        <taxon>Posidoniimonas</taxon>
    </lineage>
</organism>
<evidence type="ECO:0000256" key="2">
    <source>
        <dbReference type="ARBA" id="ARBA00023295"/>
    </source>
</evidence>
<gene>
    <name evidence="5" type="ORF">Pla123a_36730</name>
</gene>
<reference evidence="5 6" key="1">
    <citation type="submission" date="2019-02" db="EMBL/GenBank/DDBJ databases">
        <title>Deep-cultivation of Planctomycetes and their phenomic and genomic characterization uncovers novel biology.</title>
        <authorList>
            <person name="Wiegand S."/>
            <person name="Jogler M."/>
            <person name="Boedeker C."/>
            <person name="Pinto D."/>
            <person name="Vollmers J."/>
            <person name="Rivas-Marin E."/>
            <person name="Kohn T."/>
            <person name="Peeters S.H."/>
            <person name="Heuer A."/>
            <person name="Rast P."/>
            <person name="Oberbeckmann S."/>
            <person name="Bunk B."/>
            <person name="Jeske O."/>
            <person name="Meyerdierks A."/>
            <person name="Storesund J.E."/>
            <person name="Kallscheuer N."/>
            <person name="Luecker S."/>
            <person name="Lage O.M."/>
            <person name="Pohl T."/>
            <person name="Merkel B.J."/>
            <person name="Hornburger P."/>
            <person name="Mueller R.-W."/>
            <person name="Bruemmer F."/>
            <person name="Labrenz M."/>
            <person name="Spormann A.M."/>
            <person name="Op Den Camp H."/>
            <person name="Overmann J."/>
            <person name="Amann R."/>
            <person name="Jetten M.S.M."/>
            <person name="Mascher T."/>
            <person name="Medema M.H."/>
            <person name="Devos D.P."/>
            <person name="Kaster A.-K."/>
            <person name="Ovreas L."/>
            <person name="Rohde M."/>
            <person name="Galperin M.Y."/>
            <person name="Jogler C."/>
        </authorList>
    </citation>
    <scope>NUCLEOTIDE SEQUENCE [LARGE SCALE GENOMIC DNA]</scope>
    <source>
        <strain evidence="5 6">Pla123a</strain>
    </source>
</reference>
<dbReference type="EMBL" id="SJPO01000009">
    <property type="protein sequence ID" value="TWT73779.1"/>
    <property type="molecule type" value="Genomic_DNA"/>
</dbReference>
<feature type="chain" id="PRO_5022897446" evidence="3">
    <location>
        <begin position="24"/>
        <end position="687"/>
    </location>
</feature>
<dbReference type="InterPro" id="IPR017853">
    <property type="entry name" value="GH"/>
</dbReference>
<feature type="domain" description="Glycoside hydrolase family 5" evidence="4">
    <location>
        <begin position="92"/>
        <end position="349"/>
    </location>
</feature>
<dbReference type="OrthoDB" id="9774262at2"/>
<dbReference type="GO" id="GO:0004553">
    <property type="term" value="F:hydrolase activity, hydrolyzing O-glycosyl compounds"/>
    <property type="evidence" value="ECO:0007669"/>
    <property type="project" value="InterPro"/>
</dbReference>
<sequence precursor="true">MSHPLPARLVASFRVLLPLIAAAASPAFCPDPAAARDRWTPAEAQSWYQDQPRMFGANYVMGYAAAATEMWQADTTVPGANTFDINRIAFELDRAQQAGFNTLRVTLSYEVWRDDREGFMQRLKQFVSASDARGIRPAFIFWDDVNFTNDPNVPTRQPYLGAQADPVPGMHNSQWTGTGGTAVLTNSQNWDLPRTDPADGSGAKQYIQDIVGAYASDDRVLMWNAYNEPANGGQSAANARALIDATASWARELDPQQPISFDVWGSGADGVAAAQSDVYSYHIYAGPEATISNVRRWAESGRPVFLTEWMARTFGSTIPDILPELMDMGVGAYNWGLVNGDQQTHWAWGSQPQTDTTEPDVWFHDLFRRDGTPYRQSELDQYNHYRGLDNLLRAVDSRRVAIENASFEADNLGGVPDAAAHRQFQGWTVVREQGGWVGGTIVPDTWHFDEDLPNGSQAMFAVDLEVGQVLDETFTEDTYYVLMAAIGHRAERTLPDYDLNLLAGGVELTPLSESLANPVEGAWTDSSKIYYAAPGDPLLGQPLEIRLNSTGYETFFDDIRLIAVDSLLETLGQTSDLNLDGQITAADWAIFTANQRVDLSGLTPAGRFLHGDLDRDGDNDYDDFQIFKFDFNAANGAGAFAAMLAAPEPSTLALLAAIGFAVASRRRVLETDRPRAPVPVGRSSRTP</sequence>
<feature type="signal peptide" evidence="3">
    <location>
        <begin position="1"/>
        <end position="23"/>
    </location>
</feature>
<accession>A0A5C5YFP1</accession>
<evidence type="ECO:0000313" key="6">
    <source>
        <dbReference type="Proteomes" id="UP000318478"/>
    </source>
</evidence>
<dbReference type="RefSeq" id="WP_146589579.1">
    <property type="nucleotide sequence ID" value="NZ_SJPO01000009.1"/>
</dbReference>